<feature type="coiled-coil region" evidence="1">
    <location>
        <begin position="74"/>
        <end position="101"/>
    </location>
</feature>
<reference evidence="3 4" key="1">
    <citation type="submission" date="2024-07" db="EMBL/GenBank/DDBJ databases">
        <title>Chromosome-level genome assembly of the water stick insect Ranatra chinensis (Heteroptera: Nepidae).</title>
        <authorList>
            <person name="Liu X."/>
        </authorList>
    </citation>
    <scope>NUCLEOTIDE SEQUENCE [LARGE SCALE GENOMIC DNA]</scope>
    <source>
        <strain evidence="3">Cailab_2021Rc</strain>
        <tissue evidence="3">Muscle</tissue>
    </source>
</reference>
<dbReference type="Pfam" id="PF08393">
    <property type="entry name" value="DHC_N2"/>
    <property type="match status" value="1"/>
</dbReference>
<gene>
    <name evidence="3" type="ORF">AAG570_006290</name>
</gene>
<keyword evidence="4" id="KW-1185">Reference proteome</keyword>
<dbReference type="EMBL" id="JBFDAA010000002">
    <property type="protein sequence ID" value="KAL1139304.1"/>
    <property type="molecule type" value="Genomic_DNA"/>
</dbReference>
<feature type="non-terminal residue" evidence="3">
    <location>
        <position position="1"/>
    </location>
</feature>
<dbReference type="Proteomes" id="UP001558652">
    <property type="component" value="Unassembled WGS sequence"/>
</dbReference>
<dbReference type="InterPro" id="IPR042228">
    <property type="entry name" value="Dynein_linker_3"/>
</dbReference>
<feature type="domain" description="Dynein heavy chain linker" evidence="2">
    <location>
        <begin position="2"/>
        <end position="78"/>
    </location>
</feature>
<sequence>QLLKLIDQLENIQRALEKYLETKRHIFPRFYFISNDDLLEILGNSKRPDLIQPHFKKLFDNINRIKMQKHDIMRRALKEHIKEVRTALSKLLNKRDKWIKEWPGQLCITSSQVNIN</sequence>
<evidence type="ECO:0000259" key="2">
    <source>
        <dbReference type="Pfam" id="PF08393"/>
    </source>
</evidence>
<dbReference type="AlphaFoldDB" id="A0ABD0ZGR8"/>
<comment type="caution">
    <text evidence="3">The sequence shown here is derived from an EMBL/GenBank/DDBJ whole genome shotgun (WGS) entry which is preliminary data.</text>
</comment>
<dbReference type="Gene3D" id="3.20.180.20">
    <property type="entry name" value="Dynein heavy chain, N-terminal domain 2"/>
    <property type="match status" value="1"/>
</dbReference>
<proteinExistence type="predicted"/>
<evidence type="ECO:0000313" key="4">
    <source>
        <dbReference type="Proteomes" id="UP001558652"/>
    </source>
</evidence>
<accession>A0ABD0ZGR8</accession>
<dbReference type="InterPro" id="IPR026983">
    <property type="entry name" value="DHC"/>
</dbReference>
<organism evidence="3 4">
    <name type="scientific">Ranatra chinensis</name>
    <dbReference type="NCBI Taxonomy" id="642074"/>
    <lineage>
        <taxon>Eukaryota</taxon>
        <taxon>Metazoa</taxon>
        <taxon>Ecdysozoa</taxon>
        <taxon>Arthropoda</taxon>
        <taxon>Hexapoda</taxon>
        <taxon>Insecta</taxon>
        <taxon>Pterygota</taxon>
        <taxon>Neoptera</taxon>
        <taxon>Paraneoptera</taxon>
        <taxon>Hemiptera</taxon>
        <taxon>Heteroptera</taxon>
        <taxon>Panheteroptera</taxon>
        <taxon>Nepomorpha</taxon>
        <taxon>Nepidae</taxon>
        <taxon>Ranatrinae</taxon>
        <taxon>Ranatra</taxon>
    </lineage>
</organism>
<dbReference type="PANTHER" id="PTHR46532">
    <property type="entry name" value="MALE FERTILITY FACTOR KL5"/>
    <property type="match status" value="1"/>
</dbReference>
<keyword evidence="1" id="KW-0175">Coiled coil</keyword>
<dbReference type="InterPro" id="IPR013602">
    <property type="entry name" value="Dynein_heavy_linker"/>
</dbReference>
<dbReference type="PANTHER" id="PTHR46532:SF11">
    <property type="entry name" value="DYNEIN AXONEMAL HEAVY CHAIN 12"/>
    <property type="match status" value="1"/>
</dbReference>
<evidence type="ECO:0000313" key="3">
    <source>
        <dbReference type="EMBL" id="KAL1139304.1"/>
    </source>
</evidence>
<protein>
    <recommendedName>
        <fullName evidence="2">Dynein heavy chain linker domain-containing protein</fullName>
    </recommendedName>
</protein>
<evidence type="ECO:0000256" key="1">
    <source>
        <dbReference type="SAM" id="Coils"/>
    </source>
</evidence>
<name>A0ABD0ZGR8_9HEMI</name>